<gene>
    <name evidence="2" type="ORF">NEJAP_2688</name>
</gene>
<evidence type="ECO:0000313" key="3">
    <source>
        <dbReference type="Proteomes" id="UP000595332"/>
    </source>
</evidence>
<sequence length="108" mass="12229">MSPHNKLLEILNAISKEMTLKGLWQSTAPSNEALSSTQPFCVDTLTFCEWMQWIMLPKLEKMAKSGAALPSKSDMFSMAEEAFKRVEVDTKMLLSLVLKLDHCLRVTH</sequence>
<dbReference type="Gene3D" id="1.20.1440.40">
    <property type="entry name" value="YqcC-like"/>
    <property type="match status" value="1"/>
</dbReference>
<dbReference type="PANTHER" id="PTHR39586">
    <property type="entry name" value="CYTOPLASMIC PROTEIN-RELATED"/>
    <property type="match status" value="1"/>
</dbReference>
<dbReference type="InterPro" id="IPR023376">
    <property type="entry name" value="YqcC-like_dom"/>
</dbReference>
<accession>A0A7R6SXF9</accession>
<evidence type="ECO:0000313" key="2">
    <source>
        <dbReference type="EMBL" id="BBB30632.1"/>
    </source>
</evidence>
<name>A0A7R6SXF9_9GAMM</name>
<dbReference type="EMBL" id="AP014546">
    <property type="protein sequence ID" value="BBB30632.1"/>
    <property type="molecule type" value="Genomic_DNA"/>
</dbReference>
<dbReference type="Proteomes" id="UP000595332">
    <property type="component" value="Chromosome"/>
</dbReference>
<dbReference type="InterPro" id="IPR007384">
    <property type="entry name" value="UCP006257"/>
</dbReference>
<dbReference type="GO" id="GO:0044010">
    <property type="term" value="P:single-species biofilm formation"/>
    <property type="evidence" value="ECO:0007669"/>
    <property type="project" value="TreeGrafter"/>
</dbReference>
<dbReference type="PANTHER" id="PTHR39586:SF1">
    <property type="entry name" value="CYTOPLASMIC PROTEIN"/>
    <property type="match status" value="1"/>
</dbReference>
<dbReference type="Pfam" id="PF04287">
    <property type="entry name" value="DUF446"/>
    <property type="match status" value="1"/>
</dbReference>
<dbReference type="InterPro" id="IPR036814">
    <property type="entry name" value="YqcC-like_sf"/>
</dbReference>
<dbReference type="RefSeq" id="WP_201347799.1">
    <property type="nucleotide sequence ID" value="NZ_AP014546.1"/>
</dbReference>
<protein>
    <recommendedName>
        <fullName evidence="1">YqcC-like domain-containing protein</fullName>
    </recommendedName>
</protein>
<keyword evidence="3" id="KW-1185">Reference proteome</keyword>
<reference evidence="2 3" key="1">
    <citation type="journal article" date="2008" name="Int. J. Syst. Evol. Microbiol.">
        <title>Neptunomonas japonica sp. nov., an Osedax japonicus symbiont-like bacterium isolated from sediment adjacent to sperm whale carcasses off Kagoshima, Japan.</title>
        <authorList>
            <person name="Miyazaki M."/>
            <person name="Nogi Y."/>
            <person name="Fujiwara Y."/>
            <person name="Kawato M."/>
            <person name="Kubokawa K."/>
            <person name="Horikoshi K."/>
        </authorList>
    </citation>
    <scope>NUCLEOTIDE SEQUENCE [LARGE SCALE GENOMIC DNA]</scope>
    <source>
        <strain evidence="2 3">JAMM 1380</strain>
    </source>
</reference>
<dbReference type="KEGG" id="njp:NEJAP_2688"/>
<proteinExistence type="predicted"/>
<organism evidence="2 3">
    <name type="scientific">Neptunomonas japonica JAMM 1380</name>
    <dbReference type="NCBI Taxonomy" id="1441457"/>
    <lineage>
        <taxon>Bacteria</taxon>
        <taxon>Pseudomonadati</taxon>
        <taxon>Pseudomonadota</taxon>
        <taxon>Gammaproteobacteria</taxon>
        <taxon>Oceanospirillales</taxon>
        <taxon>Oceanospirillaceae</taxon>
        <taxon>Neptunomonas</taxon>
    </lineage>
</organism>
<dbReference type="SUPFAM" id="SSF158452">
    <property type="entry name" value="YqcC-like"/>
    <property type="match status" value="1"/>
</dbReference>
<dbReference type="AlphaFoldDB" id="A0A7R6SXF9"/>
<feature type="domain" description="YqcC-like" evidence="1">
    <location>
        <begin position="7"/>
        <end position="102"/>
    </location>
</feature>
<evidence type="ECO:0000259" key="1">
    <source>
        <dbReference type="Pfam" id="PF04287"/>
    </source>
</evidence>